<name>A0A0W8E6H5_9ZZZZ</name>
<gene>
    <name evidence="2" type="ORF">ASZ90_018257</name>
</gene>
<dbReference type="InterPro" id="IPR018768">
    <property type="entry name" value="DUF2344"/>
</dbReference>
<dbReference type="Pfam" id="PF10105">
    <property type="entry name" value="DUF2344"/>
    <property type="match status" value="1"/>
</dbReference>
<evidence type="ECO:0000313" key="2">
    <source>
        <dbReference type="EMBL" id="KUG04251.1"/>
    </source>
</evidence>
<comment type="caution">
    <text evidence="2">The sequence shown here is derived from an EMBL/GenBank/DDBJ whole genome shotgun (WGS) entry which is preliminary data.</text>
</comment>
<protein>
    <recommendedName>
        <fullName evidence="1">DUF2344 domain-containing protein</fullName>
    </recommendedName>
</protein>
<sequence>MRLRAEYRVGRDLKFLGNLDMMNLMSRAMRRAGIPFALSEGFNPHIKLSMGTVLPVGVWGENEYFDLELKQDMEPHEFMARMNRVLPHGMEIRQCVKMDDKEPALMRIINAASYTFILKNIDHDYSDLPDKIMIQNQLLVKSRGKQKGIDKDLRPGIFKIAVNYQQESVMISIWVNVGEPVNVRYDELLDLLKDQGIEHEEVADIYRSGNFIRAGNLFYSPFEKVS</sequence>
<evidence type="ECO:0000259" key="1">
    <source>
        <dbReference type="Pfam" id="PF10105"/>
    </source>
</evidence>
<organism evidence="2">
    <name type="scientific">hydrocarbon metagenome</name>
    <dbReference type="NCBI Taxonomy" id="938273"/>
    <lineage>
        <taxon>unclassified sequences</taxon>
        <taxon>metagenomes</taxon>
        <taxon>ecological metagenomes</taxon>
    </lineage>
</organism>
<dbReference type="EMBL" id="LNQE01001853">
    <property type="protein sequence ID" value="KUG04251.1"/>
    <property type="molecule type" value="Genomic_DNA"/>
</dbReference>
<proteinExistence type="predicted"/>
<reference evidence="2" key="1">
    <citation type="journal article" date="2015" name="Proc. Natl. Acad. Sci. U.S.A.">
        <title>Networks of energetic and metabolic interactions define dynamics in microbial communities.</title>
        <authorList>
            <person name="Embree M."/>
            <person name="Liu J.K."/>
            <person name="Al-Bassam M.M."/>
            <person name="Zengler K."/>
        </authorList>
    </citation>
    <scope>NUCLEOTIDE SEQUENCE</scope>
</reference>
<feature type="domain" description="DUF2344" evidence="1">
    <location>
        <begin position="2"/>
        <end position="184"/>
    </location>
</feature>
<accession>A0A0W8E6H5</accession>
<dbReference type="NCBIfam" id="TIGR03936">
    <property type="entry name" value="sam_1_link_chp"/>
    <property type="match status" value="1"/>
</dbReference>
<dbReference type="AlphaFoldDB" id="A0A0W8E6H5"/>